<evidence type="ECO:0000256" key="2">
    <source>
        <dbReference type="RuleBase" id="RU362116"/>
    </source>
</evidence>
<name>A0A1G8ZHV4_9BACI</name>
<dbReference type="NCBIfam" id="TIGR03506">
    <property type="entry name" value="FlgEFG_subfam"/>
    <property type="match status" value="1"/>
</dbReference>
<feature type="domain" description="Flagellar basal-body/hook protein C-terminal" evidence="4">
    <location>
        <begin position="242"/>
        <end position="286"/>
    </location>
</feature>
<organism evidence="6 7">
    <name type="scientific">Sediminibacillus albus</name>
    <dbReference type="NCBI Taxonomy" id="407036"/>
    <lineage>
        <taxon>Bacteria</taxon>
        <taxon>Bacillati</taxon>
        <taxon>Bacillota</taxon>
        <taxon>Bacilli</taxon>
        <taxon>Bacillales</taxon>
        <taxon>Bacillaceae</taxon>
        <taxon>Sediminibacillus</taxon>
    </lineage>
</organism>
<keyword evidence="7" id="KW-1185">Reference proteome</keyword>
<dbReference type="EMBL" id="FNFL01000003">
    <property type="protein sequence ID" value="SDK14669.1"/>
    <property type="molecule type" value="Genomic_DNA"/>
</dbReference>
<evidence type="ECO:0000313" key="6">
    <source>
        <dbReference type="EMBL" id="SDK14669.1"/>
    </source>
</evidence>
<dbReference type="GO" id="GO:0071978">
    <property type="term" value="P:bacterial-type flagellum-dependent swarming motility"/>
    <property type="evidence" value="ECO:0007669"/>
    <property type="project" value="TreeGrafter"/>
</dbReference>
<evidence type="ECO:0000259" key="3">
    <source>
        <dbReference type="Pfam" id="PF00460"/>
    </source>
</evidence>
<evidence type="ECO:0000259" key="4">
    <source>
        <dbReference type="Pfam" id="PF06429"/>
    </source>
</evidence>
<accession>A0A1G8ZHV4</accession>
<reference evidence="6 7" key="1">
    <citation type="submission" date="2016-10" db="EMBL/GenBank/DDBJ databases">
        <authorList>
            <person name="de Groot N.N."/>
        </authorList>
    </citation>
    <scope>NUCLEOTIDE SEQUENCE [LARGE SCALE GENOMIC DNA]</scope>
    <source>
        <strain evidence="6 7">CGMCC 1.6502</strain>
    </source>
</reference>
<comment type="subcellular location">
    <subcellularLocation>
        <location evidence="2">Bacterial flagellum basal body</location>
    </subcellularLocation>
</comment>
<dbReference type="Proteomes" id="UP000198694">
    <property type="component" value="Unassembled WGS sequence"/>
</dbReference>
<keyword evidence="6" id="KW-0969">Cilium</keyword>
<dbReference type="PANTHER" id="PTHR30435:SF19">
    <property type="entry name" value="FLAGELLAR BASAL-BODY ROD PROTEIN FLGG"/>
    <property type="match status" value="1"/>
</dbReference>
<dbReference type="SUPFAM" id="SSF117143">
    <property type="entry name" value="Flagellar hook protein flgE"/>
    <property type="match status" value="1"/>
</dbReference>
<gene>
    <name evidence="6" type="ORF">SAMN05216243_2028</name>
</gene>
<dbReference type="InterPro" id="IPR020013">
    <property type="entry name" value="Flagellar_FlgE/F/G"/>
</dbReference>
<comment type="similarity">
    <text evidence="1 2">Belongs to the flagella basal body rod proteins family.</text>
</comment>
<dbReference type="GO" id="GO:0009425">
    <property type="term" value="C:bacterial-type flagellum basal body"/>
    <property type="evidence" value="ECO:0007669"/>
    <property type="project" value="UniProtKB-SubCell"/>
</dbReference>
<proteinExistence type="inferred from homology"/>
<keyword evidence="2" id="KW-0975">Bacterial flagellum</keyword>
<keyword evidence="6" id="KW-0282">Flagellum</keyword>
<dbReference type="PANTHER" id="PTHR30435">
    <property type="entry name" value="FLAGELLAR PROTEIN"/>
    <property type="match status" value="1"/>
</dbReference>
<keyword evidence="6" id="KW-0966">Cell projection</keyword>
<dbReference type="Pfam" id="PF06429">
    <property type="entry name" value="Flg_bbr_C"/>
    <property type="match status" value="1"/>
</dbReference>
<evidence type="ECO:0000259" key="5">
    <source>
        <dbReference type="Pfam" id="PF22692"/>
    </source>
</evidence>
<sequence length="292" mass="31956">MIKNTGGGWPAEKKGQGILLRGYYTAASGMLAQQRRQESLSNNIANAQTPGYKQDQATLKAFPELLLQRMESKDVPTSRGMNLPMQTQIGSINTGVYVQETVPDFAQGDLQETGIPTDVALINGTMPDEDGGLFFTLQNEAGEERMTRNGNFTVDGDGFLVANQGYYVLDQAGNPIQTNGMEYTVTDEGNLQFNGQEIPLGISYTANTNDLIKEGQGLYRMEDDADPAVNARAMAGVSFTVQQSYLEGSNVDSLQSMTDMMGAYRMFETNQKVLKAYDTSMEKAVNEIGRVR</sequence>
<protein>
    <submittedName>
        <fullName evidence="6">Flagellar basal-body rod protein FlgG</fullName>
    </submittedName>
</protein>
<dbReference type="InterPro" id="IPR001444">
    <property type="entry name" value="Flag_bb_rod_N"/>
</dbReference>
<feature type="domain" description="Flagellar basal body rod protein N-terminal" evidence="3">
    <location>
        <begin position="24"/>
        <end position="53"/>
    </location>
</feature>
<dbReference type="STRING" id="407036.SAMN05216243_2028"/>
<evidence type="ECO:0000256" key="1">
    <source>
        <dbReference type="ARBA" id="ARBA00009677"/>
    </source>
</evidence>
<dbReference type="Pfam" id="PF22692">
    <property type="entry name" value="LlgE_F_G_D1"/>
    <property type="match status" value="1"/>
</dbReference>
<feature type="domain" description="Flagellar hook protein FlgE/F/G-like D1" evidence="5">
    <location>
        <begin position="131"/>
        <end position="191"/>
    </location>
</feature>
<dbReference type="InterPro" id="IPR053967">
    <property type="entry name" value="LlgE_F_G-like_D1"/>
</dbReference>
<dbReference type="AlphaFoldDB" id="A0A1G8ZHV4"/>
<dbReference type="InterPro" id="IPR010930">
    <property type="entry name" value="Flg_bb/hook_C_dom"/>
</dbReference>
<dbReference type="InterPro" id="IPR037925">
    <property type="entry name" value="FlgE/F/G-like"/>
</dbReference>
<dbReference type="Pfam" id="PF00460">
    <property type="entry name" value="Flg_bb_rod"/>
    <property type="match status" value="1"/>
</dbReference>
<evidence type="ECO:0000313" key="7">
    <source>
        <dbReference type="Proteomes" id="UP000198694"/>
    </source>
</evidence>